<dbReference type="Proteomes" id="UP000299102">
    <property type="component" value="Unassembled WGS sequence"/>
</dbReference>
<accession>A0A4C1WQM7</accession>
<dbReference type="EMBL" id="BGZK01000611">
    <property type="protein sequence ID" value="GBP52832.1"/>
    <property type="molecule type" value="Genomic_DNA"/>
</dbReference>
<sequence length="112" mass="12504">MHMMSTDTEREYTASGRQTVVASIIVSNRVGREMAVRISSSSKCWTTYEVTPDVANGGRDESSDVQATTKQPPLPDCPHAKNDHKKIWLPVKSVYGRKFYVTTTLNGKIILM</sequence>
<dbReference type="AlphaFoldDB" id="A0A4C1WQM7"/>
<protein>
    <submittedName>
        <fullName evidence="2">Uncharacterized protein</fullName>
    </submittedName>
</protein>
<evidence type="ECO:0000256" key="1">
    <source>
        <dbReference type="SAM" id="MobiDB-lite"/>
    </source>
</evidence>
<comment type="caution">
    <text evidence="2">The sequence shown here is derived from an EMBL/GenBank/DDBJ whole genome shotgun (WGS) entry which is preliminary data.</text>
</comment>
<reference evidence="2 3" key="1">
    <citation type="journal article" date="2019" name="Commun. Biol.">
        <title>The bagworm genome reveals a unique fibroin gene that provides high tensile strength.</title>
        <authorList>
            <person name="Kono N."/>
            <person name="Nakamura H."/>
            <person name="Ohtoshi R."/>
            <person name="Tomita M."/>
            <person name="Numata K."/>
            <person name="Arakawa K."/>
        </authorList>
    </citation>
    <scope>NUCLEOTIDE SEQUENCE [LARGE SCALE GENOMIC DNA]</scope>
</reference>
<organism evidence="2 3">
    <name type="scientific">Eumeta variegata</name>
    <name type="common">Bagworm moth</name>
    <name type="synonym">Eumeta japonica</name>
    <dbReference type="NCBI Taxonomy" id="151549"/>
    <lineage>
        <taxon>Eukaryota</taxon>
        <taxon>Metazoa</taxon>
        <taxon>Ecdysozoa</taxon>
        <taxon>Arthropoda</taxon>
        <taxon>Hexapoda</taxon>
        <taxon>Insecta</taxon>
        <taxon>Pterygota</taxon>
        <taxon>Neoptera</taxon>
        <taxon>Endopterygota</taxon>
        <taxon>Lepidoptera</taxon>
        <taxon>Glossata</taxon>
        <taxon>Ditrysia</taxon>
        <taxon>Tineoidea</taxon>
        <taxon>Psychidae</taxon>
        <taxon>Oiketicinae</taxon>
        <taxon>Eumeta</taxon>
    </lineage>
</organism>
<gene>
    <name evidence="2" type="ORF">EVAR_38994_1</name>
</gene>
<name>A0A4C1WQM7_EUMVA</name>
<feature type="region of interest" description="Disordered" evidence="1">
    <location>
        <begin position="53"/>
        <end position="82"/>
    </location>
</feature>
<evidence type="ECO:0000313" key="3">
    <source>
        <dbReference type="Proteomes" id="UP000299102"/>
    </source>
</evidence>
<keyword evidence="3" id="KW-1185">Reference proteome</keyword>
<evidence type="ECO:0000313" key="2">
    <source>
        <dbReference type="EMBL" id="GBP52832.1"/>
    </source>
</evidence>
<proteinExistence type="predicted"/>